<dbReference type="PROSITE" id="PS50109">
    <property type="entry name" value="HIS_KIN"/>
    <property type="match status" value="1"/>
</dbReference>
<dbReference type="Pfam" id="PF00512">
    <property type="entry name" value="HisKA"/>
    <property type="match status" value="1"/>
</dbReference>
<dbReference type="SMART" id="SM00388">
    <property type="entry name" value="HisKA"/>
    <property type="match status" value="1"/>
</dbReference>
<sequence length="464" mass="52302">MLKKPNNFLLRQSHQVIYAVVLILLIPLAIILNTIWSVQSFQLNIDVSLQRQALMIGQFFDSTVYEGQDSQAEIQAKIKKIQNSGIAVRNFDILARDGEAFKIIASFDENKIGNSVDDLNYVISWHQNEAVATLVSNSISGTADSERLWEVVMPLKDAEGNKEALLSLRLSLKLIDDLVRETLTKSYIILAITVLIVILLLALNTRLFEHALLFKKLKEVDKMKDEFISIASHELRTPITTIKGFLSMAMEGDYGELNDIGKKGFRIMEASVNRLGALVDDLLNVSRIEQNRLTISPKVISLPEVLESIEAEFSLRMEEKGLKFKLTQEGELPTIWADEDKFRQILVNLMGNAIKYTKQGEIELIAKQTEPKFVTINVKDTGIGMDAKEREALFEKFYRVQTEDTRGIVGTGLGLWITKQLVELMGGKIYVDSIKHVGSQFYFTVPIYNKLIHKAAPPANNLSK</sequence>
<dbReference type="PANTHER" id="PTHR43047">
    <property type="entry name" value="TWO-COMPONENT HISTIDINE PROTEIN KINASE"/>
    <property type="match status" value="1"/>
</dbReference>
<dbReference type="InterPro" id="IPR005467">
    <property type="entry name" value="His_kinase_dom"/>
</dbReference>
<dbReference type="InterPro" id="IPR003661">
    <property type="entry name" value="HisK_dim/P_dom"/>
</dbReference>
<dbReference type="Pfam" id="PF02518">
    <property type="entry name" value="HATPase_c"/>
    <property type="match status" value="1"/>
</dbReference>
<dbReference type="Proteomes" id="UP000177626">
    <property type="component" value="Unassembled WGS sequence"/>
</dbReference>
<keyword evidence="6" id="KW-0902">Two-component regulatory system</keyword>
<dbReference type="InterPro" id="IPR036890">
    <property type="entry name" value="HATPase_C_sf"/>
</dbReference>
<dbReference type="EMBL" id="MHKQ01000012">
    <property type="protein sequence ID" value="OGY94101.1"/>
    <property type="molecule type" value="Genomic_DNA"/>
</dbReference>
<dbReference type="AlphaFoldDB" id="A0A1G2BYX5"/>
<dbReference type="EC" id="2.7.13.3" evidence="2"/>
<keyword evidence="4" id="KW-0808">Transferase</keyword>
<keyword evidence="3" id="KW-0597">Phosphoprotein</keyword>
<evidence type="ECO:0000259" key="8">
    <source>
        <dbReference type="PROSITE" id="PS50109"/>
    </source>
</evidence>
<dbReference type="InterPro" id="IPR003594">
    <property type="entry name" value="HATPase_dom"/>
</dbReference>
<evidence type="ECO:0000256" key="3">
    <source>
        <dbReference type="ARBA" id="ARBA00022553"/>
    </source>
</evidence>
<dbReference type="CDD" id="cd16922">
    <property type="entry name" value="HATPase_EvgS-ArcB-TorS-like"/>
    <property type="match status" value="1"/>
</dbReference>
<keyword evidence="7" id="KW-0472">Membrane</keyword>
<evidence type="ECO:0000256" key="6">
    <source>
        <dbReference type="ARBA" id="ARBA00023012"/>
    </source>
</evidence>
<evidence type="ECO:0000313" key="10">
    <source>
        <dbReference type="Proteomes" id="UP000177626"/>
    </source>
</evidence>
<keyword evidence="5" id="KW-0418">Kinase</keyword>
<evidence type="ECO:0000256" key="5">
    <source>
        <dbReference type="ARBA" id="ARBA00022777"/>
    </source>
</evidence>
<evidence type="ECO:0000313" key="9">
    <source>
        <dbReference type="EMBL" id="OGY94101.1"/>
    </source>
</evidence>
<dbReference type="SUPFAM" id="SSF55874">
    <property type="entry name" value="ATPase domain of HSP90 chaperone/DNA topoisomerase II/histidine kinase"/>
    <property type="match status" value="1"/>
</dbReference>
<gene>
    <name evidence="9" type="ORF">A2406_01410</name>
</gene>
<dbReference type="GO" id="GO:0009927">
    <property type="term" value="F:histidine phosphotransfer kinase activity"/>
    <property type="evidence" value="ECO:0007669"/>
    <property type="project" value="TreeGrafter"/>
</dbReference>
<dbReference type="GO" id="GO:0005886">
    <property type="term" value="C:plasma membrane"/>
    <property type="evidence" value="ECO:0007669"/>
    <property type="project" value="TreeGrafter"/>
</dbReference>
<dbReference type="SUPFAM" id="SSF47384">
    <property type="entry name" value="Homodimeric domain of signal transducing histidine kinase"/>
    <property type="match status" value="1"/>
</dbReference>
<organism evidence="9 10">
    <name type="scientific">Candidatus Komeilibacteria bacterium RIFOXYC1_FULL_37_11</name>
    <dbReference type="NCBI Taxonomy" id="1798555"/>
    <lineage>
        <taxon>Bacteria</taxon>
        <taxon>Candidatus Komeiliibacteriota</taxon>
    </lineage>
</organism>
<dbReference type="FunFam" id="3.30.565.10:FF:000010">
    <property type="entry name" value="Sensor histidine kinase RcsC"/>
    <property type="match status" value="1"/>
</dbReference>
<dbReference type="CDD" id="cd00082">
    <property type="entry name" value="HisKA"/>
    <property type="match status" value="1"/>
</dbReference>
<dbReference type="GO" id="GO:0000155">
    <property type="term" value="F:phosphorelay sensor kinase activity"/>
    <property type="evidence" value="ECO:0007669"/>
    <property type="project" value="InterPro"/>
</dbReference>
<dbReference type="SMART" id="SM00387">
    <property type="entry name" value="HATPase_c"/>
    <property type="match status" value="1"/>
</dbReference>
<accession>A0A1G2BYX5</accession>
<keyword evidence="7" id="KW-0812">Transmembrane</keyword>
<evidence type="ECO:0000256" key="1">
    <source>
        <dbReference type="ARBA" id="ARBA00000085"/>
    </source>
</evidence>
<reference evidence="9 10" key="1">
    <citation type="journal article" date="2016" name="Nat. Commun.">
        <title>Thousands of microbial genomes shed light on interconnected biogeochemical processes in an aquifer system.</title>
        <authorList>
            <person name="Anantharaman K."/>
            <person name="Brown C.T."/>
            <person name="Hug L.A."/>
            <person name="Sharon I."/>
            <person name="Castelle C.J."/>
            <person name="Probst A.J."/>
            <person name="Thomas B.C."/>
            <person name="Singh A."/>
            <person name="Wilkins M.J."/>
            <person name="Karaoz U."/>
            <person name="Brodie E.L."/>
            <person name="Williams K.H."/>
            <person name="Hubbard S.S."/>
            <person name="Banfield J.F."/>
        </authorList>
    </citation>
    <scope>NUCLEOTIDE SEQUENCE [LARGE SCALE GENOMIC DNA]</scope>
</reference>
<dbReference type="PANTHER" id="PTHR43047:SF72">
    <property type="entry name" value="OSMOSENSING HISTIDINE PROTEIN KINASE SLN1"/>
    <property type="match status" value="1"/>
</dbReference>
<keyword evidence="7" id="KW-1133">Transmembrane helix</keyword>
<feature type="domain" description="Histidine kinase" evidence="8">
    <location>
        <begin position="230"/>
        <end position="449"/>
    </location>
</feature>
<dbReference type="InterPro" id="IPR004358">
    <property type="entry name" value="Sig_transdc_His_kin-like_C"/>
</dbReference>
<dbReference type="Gene3D" id="1.10.287.130">
    <property type="match status" value="1"/>
</dbReference>
<protein>
    <recommendedName>
        <fullName evidence="2">histidine kinase</fullName>
        <ecNumber evidence="2">2.7.13.3</ecNumber>
    </recommendedName>
</protein>
<comment type="catalytic activity">
    <reaction evidence="1">
        <text>ATP + protein L-histidine = ADP + protein N-phospho-L-histidine.</text>
        <dbReference type="EC" id="2.7.13.3"/>
    </reaction>
</comment>
<feature type="transmembrane region" description="Helical" evidence="7">
    <location>
        <begin position="16"/>
        <end position="36"/>
    </location>
</feature>
<dbReference type="InterPro" id="IPR036097">
    <property type="entry name" value="HisK_dim/P_sf"/>
</dbReference>
<evidence type="ECO:0000256" key="4">
    <source>
        <dbReference type="ARBA" id="ARBA00022679"/>
    </source>
</evidence>
<dbReference type="Gene3D" id="3.30.565.10">
    <property type="entry name" value="Histidine kinase-like ATPase, C-terminal domain"/>
    <property type="match status" value="1"/>
</dbReference>
<evidence type="ECO:0000256" key="2">
    <source>
        <dbReference type="ARBA" id="ARBA00012438"/>
    </source>
</evidence>
<dbReference type="FunFam" id="1.10.287.130:FF:000001">
    <property type="entry name" value="Two-component sensor histidine kinase"/>
    <property type="match status" value="1"/>
</dbReference>
<comment type="caution">
    <text evidence="9">The sequence shown here is derived from an EMBL/GenBank/DDBJ whole genome shotgun (WGS) entry which is preliminary data.</text>
</comment>
<proteinExistence type="predicted"/>
<name>A0A1G2BYX5_9BACT</name>
<feature type="transmembrane region" description="Helical" evidence="7">
    <location>
        <begin position="187"/>
        <end position="208"/>
    </location>
</feature>
<evidence type="ECO:0000256" key="7">
    <source>
        <dbReference type="SAM" id="Phobius"/>
    </source>
</evidence>
<dbReference type="PRINTS" id="PR00344">
    <property type="entry name" value="BCTRLSENSOR"/>
</dbReference>